<keyword evidence="1" id="KW-1133">Transmembrane helix</keyword>
<gene>
    <name evidence="2" type="ORF">A2140_01340</name>
</gene>
<name>A0A1F6SWW9_9PROT</name>
<dbReference type="EMBL" id="MFSQ01000147">
    <property type="protein sequence ID" value="OGI37430.1"/>
    <property type="molecule type" value="Genomic_DNA"/>
</dbReference>
<protein>
    <submittedName>
        <fullName evidence="2">Uncharacterized protein</fullName>
    </submittedName>
</protein>
<reference evidence="2 3" key="1">
    <citation type="journal article" date="2016" name="Nat. Commun.">
        <title>Thousands of microbial genomes shed light on interconnected biogeochemical processes in an aquifer system.</title>
        <authorList>
            <person name="Anantharaman K."/>
            <person name="Brown C.T."/>
            <person name="Hug L.A."/>
            <person name="Sharon I."/>
            <person name="Castelle C.J."/>
            <person name="Probst A.J."/>
            <person name="Thomas B.C."/>
            <person name="Singh A."/>
            <person name="Wilkins M.J."/>
            <person name="Karaoz U."/>
            <person name="Brodie E.L."/>
            <person name="Williams K.H."/>
            <person name="Hubbard S.S."/>
            <person name="Banfield J.F."/>
        </authorList>
    </citation>
    <scope>NUCLEOTIDE SEQUENCE [LARGE SCALE GENOMIC DNA]</scope>
</reference>
<comment type="caution">
    <text evidence="2">The sequence shown here is derived from an EMBL/GenBank/DDBJ whole genome shotgun (WGS) entry which is preliminary data.</text>
</comment>
<dbReference type="AlphaFoldDB" id="A0A1F6SWW9"/>
<evidence type="ECO:0000256" key="1">
    <source>
        <dbReference type="SAM" id="Phobius"/>
    </source>
</evidence>
<accession>A0A1F6SWW9</accession>
<keyword evidence="1" id="KW-0812">Transmembrane</keyword>
<feature type="transmembrane region" description="Helical" evidence="1">
    <location>
        <begin position="158"/>
        <end position="182"/>
    </location>
</feature>
<dbReference type="SUPFAM" id="SSF55961">
    <property type="entry name" value="Bet v1-like"/>
    <property type="match status" value="1"/>
</dbReference>
<proteinExistence type="predicted"/>
<keyword evidence="1" id="KW-0472">Membrane</keyword>
<evidence type="ECO:0000313" key="2">
    <source>
        <dbReference type="EMBL" id="OGI37430.1"/>
    </source>
</evidence>
<organism evidence="2 3">
    <name type="scientific">Candidatus Muproteobacteria bacterium RBG_16_62_13</name>
    <dbReference type="NCBI Taxonomy" id="1817756"/>
    <lineage>
        <taxon>Bacteria</taxon>
        <taxon>Pseudomonadati</taxon>
        <taxon>Pseudomonadota</taxon>
        <taxon>Candidatus Muproteobacteria</taxon>
    </lineage>
</organism>
<evidence type="ECO:0000313" key="3">
    <source>
        <dbReference type="Proteomes" id="UP000178379"/>
    </source>
</evidence>
<dbReference type="Proteomes" id="UP000178379">
    <property type="component" value="Unassembled WGS sequence"/>
</dbReference>
<sequence length="186" mass="22354">MPCRQSPETLRRHLADPEVLLRINPYLVFKRWEKTGPDRYRAEFHNETNQLDFQGDIDIEQRTDGTLVLHLRKGLKQRIFFSAEAAPNGSQLIVVDDYEGPSEADRESRKSEVDRSIVAWGEALRRYFVRQRRYGWLPGWRWFIRRVWMPMKPSHRRILWLLWLFTLFDTAIVALGFAIWFIEYSR</sequence>